<feature type="transmembrane region" description="Helical" evidence="2">
    <location>
        <begin position="59"/>
        <end position="78"/>
    </location>
</feature>
<sequence>MANSETEIQGFDARLNALIEEVRRKADALVDEASRAADEQAKTAVAQAVADVKRRSLQLATLTIGVLLLAATTVGYMAMKDFMALQTQVISAQKDISDTKARLAEAVRQANEDQRRIAEIRASLERRTTAANGR</sequence>
<accession>A0ABX7SH30</accession>
<evidence type="ECO:0000256" key="2">
    <source>
        <dbReference type="SAM" id="Phobius"/>
    </source>
</evidence>
<gene>
    <name evidence="3" type="ORF">IFE19_10725</name>
</gene>
<name>A0ABX7SH30_9CAUL</name>
<proteinExistence type="predicted"/>
<dbReference type="RefSeq" id="WP_207822159.1">
    <property type="nucleotide sequence ID" value="NZ_CP062006.1"/>
</dbReference>
<reference evidence="3 4" key="1">
    <citation type="submission" date="2020-09" db="EMBL/GenBank/DDBJ databases">
        <title>Brevundimonas sp. LVF1 isolated from an oligotrophic pond in Goettingen, Germany.</title>
        <authorList>
            <person name="Friedrich I."/>
            <person name="Klassen A."/>
            <person name="Neubauer H."/>
            <person name="Schneider D."/>
            <person name="Hertel R."/>
            <person name="Daniel R."/>
        </authorList>
    </citation>
    <scope>NUCLEOTIDE SEQUENCE [LARGE SCALE GENOMIC DNA]</scope>
    <source>
        <strain evidence="3 4">LVF1</strain>
    </source>
</reference>
<keyword evidence="1" id="KW-0175">Coiled coil</keyword>
<protein>
    <submittedName>
        <fullName evidence="3">Uncharacterized protein</fullName>
    </submittedName>
</protein>
<keyword evidence="4" id="KW-1185">Reference proteome</keyword>
<evidence type="ECO:0000313" key="4">
    <source>
        <dbReference type="Proteomes" id="UP000663942"/>
    </source>
</evidence>
<feature type="coiled-coil region" evidence="1">
    <location>
        <begin position="1"/>
        <end position="39"/>
    </location>
</feature>
<feature type="coiled-coil region" evidence="1">
    <location>
        <begin position="96"/>
        <end position="123"/>
    </location>
</feature>
<evidence type="ECO:0000256" key="1">
    <source>
        <dbReference type="SAM" id="Coils"/>
    </source>
</evidence>
<keyword evidence="2" id="KW-0812">Transmembrane</keyword>
<keyword evidence="2" id="KW-0472">Membrane</keyword>
<organism evidence="3 4">
    <name type="scientific">Brevundimonas pondensis</name>
    <dbReference type="NCBI Taxonomy" id="2774189"/>
    <lineage>
        <taxon>Bacteria</taxon>
        <taxon>Pseudomonadati</taxon>
        <taxon>Pseudomonadota</taxon>
        <taxon>Alphaproteobacteria</taxon>
        <taxon>Caulobacterales</taxon>
        <taxon>Caulobacteraceae</taxon>
        <taxon>Brevundimonas</taxon>
    </lineage>
</organism>
<dbReference type="Proteomes" id="UP000663942">
    <property type="component" value="Chromosome"/>
</dbReference>
<dbReference type="EMBL" id="CP062006">
    <property type="protein sequence ID" value="QTC86624.1"/>
    <property type="molecule type" value="Genomic_DNA"/>
</dbReference>
<evidence type="ECO:0000313" key="3">
    <source>
        <dbReference type="EMBL" id="QTC86624.1"/>
    </source>
</evidence>
<keyword evidence="2" id="KW-1133">Transmembrane helix</keyword>